<sequence length="71" mass="8125">MTACTNTAILDAASLPRRYCRKASAAEPRFPSQCRADRTVNTCVEEYKNSKKKDRVWDEIGRVLNKKGEYL</sequence>
<gene>
    <name evidence="1" type="ORF">BINO364_LOCUS14758</name>
</gene>
<evidence type="ECO:0000313" key="2">
    <source>
        <dbReference type="Proteomes" id="UP000838878"/>
    </source>
</evidence>
<dbReference type="EMBL" id="OV170228">
    <property type="protein sequence ID" value="CAH0729701.1"/>
    <property type="molecule type" value="Genomic_DNA"/>
</dbReference>
<accession>A0A8J9YJ33</accession>
<evidence type="ECO:0000313" key="1">
    <source>
        <dbReference type="EMBL" id="CAH0729701.1"/>
    </source>
</evidence>
<dbReference type="OrthoDB" id="6081971at2759"/>
<reference evidence="1" key="1">
    <citation type="submission" date="2021-12" db="EMBL/GenBank/DDBJ databases">
        <authorList>
            <person name="Martin H S."/>
        </authorList>
    </citation>
    <scope>NUCLEOTIDE SEQUENCE</scope>
</reference>
<proteinExistence type="predicted"/>
<protein>
    <submittedName>
        <fullName evidence="1">Uncharacterized protein</fullName>
    </submittedName>
</protein>
<dbReference type="AlphaFoldDB" id="A0A8J9YJ33"/>
<organism evidence="1 2">
    <name type="scientific">Brenthis ino</name>
    <name type="common">lesser marbled fritillary</name>
    <dbReference type="NCBI Taxonomy" id="405034"/>
    <lineage>
        <taxon>Eukaryota</taxon>
        <taxon>Metazoa</taxon>
        <taxon>Ecdysozoa</taxon>
        <taxon>Arthropoda</taxon>
        <taxon>Hexapoda</taxon>
        <taxon>Insecta</taxon>
        <taxon>Pterygota</taxon>
        <taxon>Neoptera</taxon>
        <taxon>Endopterygota</taxon>
        <taxon>Lepidoptera</taxon>
        <taxon>Glossata</taxon>
        <taxon>Ditrysia</taxon>
        <taxon>Papilionoidea</taxon>
        <taxon>Nymphalidae</taxon>
        <taxon>Heliconiinae</taxon>
        <taxon>Argynnini</taxon>
        <taxon>Brenthis</taxon>
    </lineage>
</organism>
<dbReference type="Proteomes" id="UP000838878">
    <property type="component" value="Chromosome 8"/>
</dbReference>
<feature type="non-terminal residue" evidence="1">
    <location>
        <position position="71"/>
    </location>
</feature>
<name>A0A8J9YJ33_9NEOP</name>
<keyword evidence="2" id="KW-1185">Reference proteome</keyword>